<accession>A0AAN9Z7L6</accession>
<evidence type="ECO:0000313" key="4">
    <source>
        <dbReference type="Proteomes" id="UP001378592"/>
    </source>
</evidence>
<gene>
    <name evidence="3" type="ORF">R5R35_007593</name>
</gene>
<dbReference type="PRINTS" id="PR00081">
    <property type="entry name" value="GDHRDH"/>
</dbReference>
<organism evidence="3 4">
    <name type="scientific">Gryllus longicercus</name>
    <dbReference type="NCBI Taxonomy" id="2509291"/>
    <lineage>
        <taxon>Eukaryota</taxon>
        <taxon>Metazoa</taxon>
        <taxon>Ecdysozoa</taxon>
        <taxon>Arthropoda</taxon>
        <taxon>Hexapoda</taxon>
        <taxon>Insecta</taxon>
        <taxon>Pterygota</taxon>
        <taxon>Neoptera</taxon>
        <taxon>Polyneoptera</taxon>
        <taxon>Orthoptera</taxon>
        <taxon>Ensifera</taxon>
        <taxon>Gryllidea</taxon>
        <taxon>Grylloidea</taxon>
        <taxon>Gryllidae</taxon>
        <taxon>Gryllinae</taxon>
        <taxon>Gryllus</taxon>
    </lineage>
</organism>
<dbReference type="PRINTS" id="PR00080">
    <property type="entry name" value="SDRFAMILY"/>
</dbReference>
<dbReference type="Gene3D" id="3.40.50.720">
    <property type="entry name" value="NAD(P)-binding Rossmann-like Domain"/>
    <property type="match status" value="1"/>
</dbReference>
<dbReference type="Pfam" id="PF00106">
    <property type="entry name" value="adh_short"/>
    <property type="match status" value="1"/>
</dbReference>
<dbReference type="InterPro" id="IPR002347">
    <property type="entry name" value="SDR_fam"/>
</dbReference>
<comment type="similarity">
    <text evidence="2">Belongs to the short-chain dehydrogenases/reductases (SDR) family.</text>
</comment>
<dbReference type="SUPFAM" id="SSF51735">
    <property type="entry name" value="NAD(P)-binding Rossmann-fold domains"/>
    <property type="match status" value="1"/>
</dbReference>
<dbReference type="InterPro" id="IPR036291">
    <property type="entry name" value="NAD(P)-bd_dom_sf"/>
</dbReference>
<dbReference type="GO" id="GO:0016491">
    <property type="term" value="F:oxidoreductase activity"/>
    <property type="evidence" value="ECO:0007669"/>
    <property type="project" value="UniProtKB-KW"/>
</dbReference>
<name>A0AAN9Z7L6_9ORTH</name>
<dbReference type="Proteomes" id="UP001378592">
    <property type="component" value="Unassembled WGS sequence"/>
</dbReference>
<proteinExistence type="inferred from homology"/>
<reference evidence="3 4" key="1">
    <citation type="submission" date="2024-03" db="EMBL/GenBank/DDBJ databases">
        <title>The genome assembly and annotation of the cricket Gryllus longicercus Weissman &amp; Gray.</title>
        <authorList>
            <person name="Szrajer S."/>
            <person name="Gray D."/>
            <person name="Ylla G."/>
        </authorList>
    </citation>
    <scope>NUCLEOTIDE SEQUENCE [LARGE SCALE GENOMIC DNA]</scope>
    <source>
        <strain evidence="3">DAG 2021-001</strain>
        <tissue evidence="3">Whole body minus gut</tissue>
    </source>
</reference>
<sequence length="297" mass="32618">MLSSGARVVMACRDLQKAEAAAQRVRERAAGVAGAGAVRVLHLDLASLASVRACAKELLRSEPHIHLLINNAGIMACPKMQTADGFEMHMGVNHLGHFLLTCLLLPRIRASAPARIVTVSSLAHVFGDMDFDDLNWEKTNYNPTSAYGRSKLANILFTKELAKRLEGTGVTTYTLHPGAVSTELGRHYDTAYFKGVTWLFNNVAKFFIKTPMQGAQTTIYCAVSEKTANETGFYYSGCSKYMTSRQAQNLELAEKLWKESVKLVGLGDWDPITATETPDIYLHATAVNNGQEKTLMK</sequence>
<keyword evidence="1" id="KW-0560">Oxidoreductase</keyword>
<evidence type="ECO:0000313" key="3">
    <source>
        <dbReference type="EMBL" id="KAK7871333.1"/>
    </source>
</evidence>
<dbReference type="PANTHER" id="PTHR43157:SF73">
    <property type="entry name" value="WW DOMAIN-CONTAINING OXIDOREDUCTASE-LIKE PROTEIN"/>
    <property type="match status" value="1"/>
</dbReference>
<comment type="caution">
    <text evidence="3">The sequence shown here is derived from an EMBL/GenBank/DDBJ whole genome shotgun (WGS) entry which is preliminary data.</text>
</comment>
<evidence type="ECO:0000256" key="1">
    <source>
        <dbReference type="ARBA" id="ARBA00023002"/>
    </source>
</evidence>
<dbReference type="PANTHER" id="PTHR43157">
    <property type="entry name" value="PHOSPHATIDYLINOSITOL-GLYCAN BIOSYNTHESIS CLASS F PROTEIN-RELATED"/>
    <property type="match status" value="1"/>
</dbReference>
<dbReference type="EMBL" id="JAZDUA010000041">
    <property type="protein sequence ID" value="KAK7871333.1"/>
    <property type="molecule type" value="Genomic_DNA"/>
</dbReference>
<keyword evidence="4" id="KW-1185">Reference proteome</keyword>
<evidence type="ECO:0008006" key="5">
    <source>
        <dbReference type="Google" id="ProtNLM"/>
    </source>
</evidence>
<protein>
    <recommendedName>
        <fullName evidence="5">Retinol dehydrogenase 11</fullName>
    </recommendedName>
</protein>
<dbReference type="AlphaFoldDB" id="A0AAN9Z7L6"/>
<evidence type="ECO:0000256" key="2">
    <source>
        <dbReference type="RuleBase" id="RU000363"/>
    </source>
</evidence>